<dbReference type="SMART" id="SM00345">
    <property type="entry name" value="HTH_GNTR"/>
    <property type="match status" value="1"/>
</dbReference>
<keyword evidence="1" id="KW-0805">Transcription regulation</keyword>
<dbReference type="GO" id="GO:0003677">
    <property type="term" value="F:DNA binding"/>
    <property type="evidence" value="ECO:0007669"/>
    <property type="project" value="UniProtKB-KW"/>
</dbReference>
<dbReference type="SMART" id="SM00895">
    <property type="entry name" value="FCD"/>
    <property type="match status" value="1"/>
</dbReference>
<dbReference type="Gene3D" id="1.10.10.10">
    <property type="entry name" value="Winged helix-like DNA-binding domain superfamily/Winged helix DNA-binding domain"/>
    <property type="match status" value="1"/>
</dbReference>
<dbReference type="Gene3D" id="1.20.120.530">
    <property type="entry name" value="GntR ligand-binding domain-like"/>
    <property type="match status" value="1"/>
</dbReference>
<dbReference type="EMBL" id="BSTJ01000001">
    <property type="protein sequence ID" value="GLY71793.1"/>
    <property type="molecule type" value="Genomic_DNA"/>
</dbReference>
<dbReference type="Proteomes" id="UP001165135">
    <property type="component" value="Unassembled WGS sequence"/>
</dbReference>
<dbReference type="GO" id="GO:0003700">
    <property type="term" value="F:DNA-binding transcription factor activity"/>
    <property type="evidence" value="ECO:0007669"/>
    <property type="project" value="InterPro"/>
</dbReference>
<name>A0A9W6R9M4_9ACTN</name>
<dbReference type="PROSITE" id="PS50949">
    <property type="entry name" value="HTH_GNTR"/>
    <property type="match status" value="1"/>
</dbReference>
<evidence type="ECO:0000259" key="4">
    <source>
        <dbReference type="PROSITE" id="PS50949"/>
    </source>
</evidence>
<gene>
    <name evidence="5" type="ORF">Airi01_000600</name>
</gene>
<keyword evidence="3" id="KW-0804">Transcription</keyword>
<feature type="domain" description="HTH gntR-type" evidence="4">
    <location>
        <begin position="2"/>
        <end position="69"/>
    </location>
</feature>
<keyword evidence="2" id="KW-0238">DNA-binding</keyword>
<dbReference type="RefSeq" id="WP_285616722.1">
    <property type="nucleotide sequence ID" value="NZ_BSTJ01000001.1"/>
</dbReference>
<evidence type="ECO:0000313" key="5">
    <source>
        <dbReference type="EMBL" id="GLY71793.1"/>
    </source>
</evidence>
<evidence type="ECO:0000256" key="2">
    <source>
        <dbReference type="ARBA" id="ARBA00023125"/>
    </source>
</evidence>
<comment type="caution">
    <text evidence="5">The sequence shown here is derived from an EMBL/GenBank/DDBJ whole genome shotgun (WGS) entry which is preliminary data.</text>
</comment>
<dbReference type="SUPFAM" id="SSF46785">
    <property type="entry name" value="Winged helix' DNA-binding domain"/>
    <property type="match status" value="1"/>
</dbReference>
<proteinExistence type="predicted"/>
<dbReference type="InterPro" id="IPR008920">
    <property type="entry name" value="TF_FadR/GntR_C"/>
</dbReference>
<dbReference type="PANTHER" id="PTHR43537:SF24">
    <property type="entry name" value="GLUCONATE OPERON TRANSCRIPTIONAL REPRESSOR"/>
    <property type="match status" value="1"/>
</dbReference>
<dbReference type="CDD" id="cd07377">
    <property type="entry name" value="WHTH_GntR"/>
    <property type="match status" value="1"/>
</dbReference>
<dbReference type="PANTHER" id="PTHR43537">
    <property type="entry name" value="TRANSCRIPTIONAL REGULATOR, GNTR FAMILY"/>
    <property type="match status" value="1"/>
</dbReference>
<organism evidence="5 6">
    <name type="scientific">Actinoallomurus iriomotensis</name>
    <dbReference type="NCBI Taxonomy" id="478107"/>
    <lineage>
        <taxon>Bacteria</taxon>
        <taxon>Bacillati</taxon>
        <taxon>Actinomycetota</taxon>
        <taxon>Actinomycetes</taxon>
        <taxon>Streptosporangiales</taxon>
        <taxon>Thermomonosporaceae</taxon>
        <taxon>Actinoallomurus</taxon>
    </lineage>
</organism>
<accession>A0A9W6R9M4</accession>
<dbReference type="AlphaFoldDB" id="A0A9W6R9M4"/>
<dbReference type="Pfam" id="PF00392">
    <property type="entry name" value="GntR"/>
    <property type="match status" value="1"/>
</dbReference>
<reference evidence="5" key="1">
    <citation type="submission" date="2023-03" db="EMBL/GenBank/DDBJ databases">
        <title>Actinoallomurus iriomotensis NBRC 103681.</title>
        <authorList>
            <person name="Ichikawa N."/>
            <person name="Sato H."/>
            <person name="Tonouchi N."/>
        </authorList>
    </citation>
    <scope>NUCLEOTIDE SEQUENCE</scope>
    <source>
        <strain evidence="5">NBRC 103681</strain>
    </source>
</reference>
<evidence type="ECO:0000256" key="1">
    <source>
        <dbReference type="ARBA" id="ARBA00023015"/>
    </source>
</evidence>
<dbReference type="SUPFAM" id="SSF48008">
    <property type="entry name" value="GntR ligand-binding domain-like"/>
    <property type="match status" value="1"/>
</dbReference>
<dbReference type="InterPro" id="IPR036390">
    <property type="entry name" value="WH_DNA-bd_sf"/>
</dbReference>
<dbReference type="InterPro" id="IPR000524">
    <property type="entry name" value="Tscrpt_reg_HTH_GntR"/>
</dbReference>
<dbReference type="InterPro" id="IPR011711">
    <property type="entry name" value="GntR_C"/>
</dbReference>
<dbReference type="Pfam" id="PF07729">
    <property type="entry name" value="FCD"/>
    <property type="match status" value="1"/>
</dbReference>
<sequence>MSTATSRAYDHVKQAILDRAYPGGALLSEGEIATAVGVSRTPVREALLRLETEGLVRLYPKRGALVLPVSPQEISDVLETRELVETFTAGRADIGPELVGELTRLLEDMRRHAAAGDGREFAYADRCFHRSLVAAAGNEILTQLYDSLRDRQLRMARLTADDPVRAADAIRDHTEILDAVRSGDRRRIRAAIHRHLQTAGSALRARS</sequence>
<protein>
    <submittedName>
        <fullName evidence="5">GntR family transcriptional regulator</fullName>
    </submittedName>
</protein>
<evidence type="ECO:0000256" key="3">
    <source>
        <dbReference type="ARBA" id="ARBA00023163"/>
    </source>
</evidence>
<evidence type="ECO:0000313" key="6">
    <source>
        <dbReference type="Proteomes" id="UP001165135"/>
    </source>
</evidence>
<dbReference type="InterPro" id="IPR036388">
    <property type="entry name" value="WH-like_DNA-bd_sf"/>
</dbReference>
<dbReference type="PRINTS" id="PR00035">
    <property type="entry name" value="HTHGNTR"/>
</dbReference>